<feature type="region of interest" description="Disordered" evidence="1">
    <location>
        <begin position="59"/>
        <end position="89"/>
    </location>
</feature>
<reference evidence="2 3" key="1">
    <citation type="submission" date="2019-12" db="EMBL/GenBank/DDBJ databases">
        <authorList>
            <person name="Alioto T."/>
            <person name="Alioto T."/>
            <person name="Gomez Garrido J."/>
        </authorList>
    </citation>
    <scope>NUCLEOTIDE SEQUENCE [LARGE SCALE GENOMIC DNA]</scope>
</reference>
<accession>A0A8S0S941</accession>
<dbReference type="EMBL" id="CACTIH010003963">
    <property type="protein sequence ID" value="CAA2988026.1"/>
    <property type="molecule type" value="Genomic_DNA"/>
</dbReference>
<protein>
    <submittedName>
        <fullName evidence="2">Uncharacterized protein</fullName>
    </submittedName>
</protein>
<sequence>RRSDRYGRKISSKQAGITIFGDTRALSITQIEQSLHLAPTNGLITPNNTENQNLQPFLQTTNTAPSSENFGPPPPATPHPDASNQPMGHHQFRANIDKLKKISNTRTGLANPFPIEDSTGLQSFNYYWYNYGSFFNSINSSVRRTNFGIELDNNQRERNWLFSIN</sequence>
<organism evidence="2 3">
    <name type="scientific">Olea europaea subsp. europaea</name>
    <dbReference type="NCBI Taxonomy" id="158383"/>
    <lineage>
        <taxon>Eukaryota</taxon>
        <taxon>Viridiplantae</taxon>
        <taxon>Streptophyta</taxon>
        <taxon>Embryophyta</taxon>
        <taxon>Tracheophyta</taxon>
        <taxon>Spermatophyta</taxon>
        <taxon>Magnoliopsida</taxon>
        <taxon>eudicotyledons</taxon>
        <taxon>Gunneridae</taxon>
        <taxon>Pentapetalae</taxon>
        <taxon>asterids</taxon>
        <taxon>lamiids</taxon>
        <taxon>Lamiales</taxon>
        <taxon>Oleaceae</taxon>
        <taxon>Oleeae</taxon>
        <taxon>Olea</taxon>
    </lineage>
</organism>
<evidence type="ECO:0000256" key="1">
    <source>
        <dbReference type="SAM" id="MobiDB-lite"/>
    </source>
</evidence>
<feature type="compositionally biased region" description="Polar residues" evidence="1">
    <location>
        <begin position="59"/>
        <end position="69"/>
    </location>
</feature>
<evidence type="ECO:0000313" key="3">
    <source>
        <dbReference type="Proteomes" id="UP000594638"/>
    </source>
</evidence>
<dbReference type="Proteomes" id="UP000594638">
    <property type="component" value="Unassembled WGS sequence"/>
</dbReference>
<keyword evidence="3" id="KW-1185">Reference proteome</keyword>
<dbReference type="Gramene" id="OE9A095168T1">
    <property type="protein sequence ID" value="OE9A095168C1"/>
    <property type="gene ID" value="OE9A095168"/>
</dbReference>
<proteinExistence type="predicted"/>
<feature type="non-terminal residue" evidence="2">
    <location>
        <position position="1"/>
    </location>
</feature>
<name>A0A8S0S941_OLEEU</name>
<dbReference type="AlphaFoldDB" id="A0A8S0S941"/>
<gene>
    <name evidence="2" type="ORF">OLEA9_A095168</name>
</gene>
<evidence type="ECO:0000313" key="2">
    <source>
        <dbReference type="EMBL" id="CAA2988026.1"/>
    </source>
</evidence>
<comment type="caution">
    <text evidence="2">The sequence shown here is derived from an EMBL/GenBank/DDBJ whole genome shotgun (WGS) entry which is preliminary data.</text>
</comment>